<evidence type="ECO:0000256" key="2">
    <source>
        <dbReference type="ARBA" id="ARBA00010742"/>
    </source>
</evidence>
<feature type="signal peptide" evidence="4">
    <location>
        <begin position="1"/>
        <end position="19"/>
    </location>
</feature>
<proteinExistence type="inferred from homology"/>
<dbReference type="RefSeq" id="WP_051623108.1">
    <property type="nucleotide sequence ID" value="NZ_AP020335.1"/>
</dbReference>
<reference evidence="6 7" key="1">
    <citation type="submission" date="2014-04" db="EMBL/GenBank/DDBJ databases">
        <title>Draft genome sequence of Hydrogenovibrio marinus MH-110, a model organism for aerobic H2 metabolism.</title>
        <authorList>
            <person name="Cha H.J."/>
            <person name="Jo B.H."/>
            <person name="Hwang B.H."/>
        </authorList>
    </citation>
    <scope>NUCLEOTIDE SEQUENCE [LARGE SCALE GENOMIC DNA]</scope>
    <source>
        <strain evidence="6 7">MH-110</strain>
    </source>
</reference>
<evidence type="ECO:0000313" key="7">
    <source>
        <dbReference type="Proteomes" id="UP000027341"/>
    </source>
</evidence>
<feature type="domain" description="SsuA/THI5-like" evidence="5">
    <location>
        <begin position="56"/>
        <end position="228"/>
    </location>
</feature>
<dbReference type="PANTHER" id="PTHR30024:SF47">
    <property type="entry name" value="TAURINE-BINDING PERIPLASMIC PROTEIN"/>
    <property type="match status" value="1"/>
</dbReference>
<protein>
    <recommendedName>
        <fullName evidence="5">SsuA/THI5-like domain-containing protein</fullName>
    </recommendedName>
</protein>
<organism evidence="6 7">
    <name type="scientific">Hydrogenovibrio marinus</name>
    <dbReference type="NCBI Taxonomy" id="28885"/>
    <lineage>
        <taxon>Bacteria</taxon>
        <taxon>Pseudomonadati</taxon>
        <taxon>Pseudomonadota</taxon>
        <taxon>Gammaproteobacteria</taxon>
        <taxon>Thiotrichales</taxon>
        <taxon>Piscirickettsiaceae</taxon>
        <taxon>Hydrogenovibrio</taxon>
    </lineage>
</organism>
<evidence type="ECO:0000313" key="6">
    <source>
        <dbReference type="EMBL" id="KDN96330.1"/>
    </source>
</evidence>
<evidence type="ECO:0000256" key="3">
    <source>
        <dbReference type="ARBA" id="ARBA00022729"/>
    </source>
</evidence>
<dbReference type="AlphaFoldDB" id="A0A067A1U2"/>
<dbReference type="PANTHER" id="PTHR30024">
    <property type="entry name" value="ALIPHATIC SULFONATES-BINDING PROTEIN-RELATED"/>
    <property type="match status" value="1"/>
</dbReference>
<evidence type="ECO:0000256" key="1">
    <source>
        <dbReference type="ARBA" id="ARBA00004418"/>
    </source>
</evidence>
<sequence length="320" mass="35625">MFTRRQFMIRSLVSAAAVASLSGCSCRQTLKMAIHPWIGYEPIYLAEDFGLLPHEISLMKGHNASESIQRLKSGEVGAAALTLDEVLRARNQGVALTVVLVFDSSAGADMLLTRPDIFDLIQLKGKRIGYERSAVGELMMSKALQTAGLQETDVIRVNLSPDRQVKAWKSNEVDAVITYEPTASLLKDLGAKMLFDSRQIPETIFDVLAVKTDVLENCPTVIKELVKADFDALVRMNTNLGDAIYRIANHENILPNDIKSALRGVILPSLATNRNYLRRGSSFYRAAQTLNELMYEKGMISRLDDFNKLLSNRYLPEDNV</sequence>
<dbReference type="GO" id="GO:0042597">
    <property type="term" value="C:periplasmic space"/>
    <property type="evidence" value="ECO:0007669"/>
    <property type="project" value="UniProtKB-SubCell"/>
</dbReference>
<evidence type="ECO:0000256" key="4">
    <source>
        <dbReference type="SAM" id="SignalP"/>
    </source>
</evidence>
<dbReference type="Pfam" id="PF09084">
    <property type="entry name" value="NMT1"/>
    <property type="match status" value="1"/>
</dbReference>
<name>A0A067A1U2_HYDMR</name>
<keyword evidence="3 4" id="KW-0732">Signal</keyword>
<accession>A0A067A1U2</accession>
<evidence type="ECO:0000259" key="5">
    <source>
        <dbReference type="Pfam" id="PF09084"/>
    </source>
</evidence>
<dbReference type="Proteomes" id="UP000027341">
    <property type="component" value="Unassembled WGS sequence"/>
</dbReference>
<dbReference type="Gene3D" id="3.40.190.10">
    <property type="entry name" value="Periplasmic binding protein-like II"/>
    <property type="match status" value="2"/>
</dbReference>
<feature type="chain" id="PRO_5001632725" description="SsuA/THI5-like domain-containing protein" evidence="4">
    <location>
        <begin position="20"/>
        <end position="320"/>
    </location>
</feature>
<dbReference type="SUPFAM" id="SSF53850">
    <property type="entry name" value="Periplasmic binding protein-like II"/>
    <property type="match status" value="1"/>
</dbReference>
<dbReference type="InterPro" id="IPR015168">
    <property type="entry name" value="SsuA/THI5"/>
</dbReference>
<dbReference type="EMBL" id="JMIU01000001">
    <property type="protein sequence ID" value="KDN96330.1"/>
    <property type="molecule type" value="Genomic_DNA"/>
</dbReference>
<comment type="caution">
    <text evidence="6">The sequence shown here is derived from an EMBL/GenBank/DDBJ whole genome shotgun (WGS) entry which is preliminary data.</text>
</comment>
<dbReference type="PROSITE" id="PS51257">
    <property type="entry name" value="PROKAR_LIPOPROTEIN"/>
    <property type="match status" value="1"/>
</dbReference>
<keyword evidence="7" id="KW-1185">Reference proteome</keyword>
<gene>
    <name evidence="6" type="ORF">EI16_08630</name>
</gene>
<comment type="subcellular location">
    <subcellularLocation>
        <location evidence="1">Periplasm</location>
    </subcellularLocation>
</comment>
<dbReference type="STRING" id="28885.EI16_08630"/>
<comment type="similarity">
    <text evidence="2">Belongs to the bacterial solute-binding protein SsuA/TauA family.</text>
</comment>